<dbReference type="Pfam" id="PF19730">
    <property type="entry name" value="DUF6221"/>
    <property type="match status" value="1"/>
</dbReference>
<sequence length="144" mass="15600">MSRKPGDGPWRIIEDAPGTGDLVGFLKARLDEDADAARRCGGEEGGVWFPQGHTVDFCQTELSAFHPAIALHGALHDPARALREVEAELRVLDRHALSPVIGDPELPWAHRDDCQLDGDSGHAMTCSTSLRSTSSILRSPAILR</sequence>
<dbReference type="Proteomes" id="UP001431429">
    <property type="component" value="Unassembled WGS sequence"/>
</dbReference>
<reference evidence="1" key="1">
    <citation type="submission" date="2022-06" db="EMBL/GenBank/DDBJ databases">
        <title>Genome public.</title>
        <authorList>
            <person name="Sun Q."/>
        </authorList>
    </citation>
    <scope>NUCLEOTIDE SEQUENCE</scope>
    <source>
        <strain evidence="1">CWNU-1</strain>
    </source>
</reference>
<dbReference type="EMBL" id="JAMQAW010000002">
    <property type="protein sequence ID" value="MCM2387318.1"/>
    <property type="molecule type" value="Genomic_DNA"/>
</dbReference>
<proteinExistence type="predicted"/>
<dbReference type="RefSeq" id="WP_250917666.1">
    <property type="nucleotide sequence ID" value="NZ_JAMQAW010000002.1"/>
</dbReference>
<comment type="caution">
    <text evidence="1">The sequence shown here is derived from an EMBL/GenBank/DDBJ whole genome shotgun (WGS) entry which is preliminary data.</text>
</comment>
<dbReference type="InterPro" id="IPR046193">
    <property type="entry name" value="DUF6221"/>
</dbReference>
<evidence type="ECO:0000313" key="2">
    <source>
        <dbReference type="Proteomes" id="UP001431429"/>
    </source>
</evidence>
<gene>
    <name evidence="1" type="ORF">NBG84_03145</name>
</gene>
<evidence type="ECO:0000313" key="1">
    <source>
        <dbReference type="EMBL" id="MCM2387318.1"/>
    </source>
</evidence>
<accession>A0ABT0UFY0</accession>
<organism evidence="1 2">
    <name type="scientific">Streptomyces albipurpureus</name>
    <dbReference type="NCBI Taxonomy" id="2897419"/>
    <lineage>
        <taxon>Bacteria</taxon>
        <taxon>Bacillati</taxon>
        <taxon>Actinomycetota</taxon>
        <taxon>Actinomycetes</taxon>
        <taxon>Kitasatosporales</taxon>
        <taxon>Streptomycetaceae</taxon>
        <taxon>Streptomyces</taxon>
    </lineage>
</organism>
<protein>
    <submittedName>
        <fullName evidence="1">DUF6221 family protein</fullName>
    </submittedName>
</protein>
<keyword evidence="2" id="KW-1185">Reference proteome</keyword>
<name>A0ABT0UFY0_9ACTN</name>